<keyword evidence="2" id="KW-1185">Reference proteome</keyword>
<dbReference type="OMA" id="WWSALIE"/>
<dbReference type="Proteomes" id="UP000887568">
    <property type="component" value="Unplaced"/>
</dbReference>
<evidence type="ECO:0000313" key="1">
    <source>
        <dbReference type="EnsemblMetazoa" id="XP_038062846.1"/>
    </source>
</evidence>
<dbReference type="AlphaFoldDB" id="A0A914AH49"/>
<organism evidence="1 2">
    <name type="scientific">Patiria miniata</name>
    <name type="common">Bat star</name>
    <name type="synonym">Asterina miniata</name>
    <dbReference type="NCBI Taxonomy" id="46514"/>
    <lineage>
        <taxon>Eukaryota</taxon>
        <taxon>Metazoa</taxon>
        <taxon>Echinodermata</taxon>
        <taxon>Eleutherozoa</taxon>
        <taxon>Asterozoa</taxon>
        <taxon>Asteroidea</taxon>
        <taxon>Valvatacea</taxon>
        <taxon>Valvatida</taxon>
        <taxon>Asterinidae</taxon>
        <taxon>Patiria</taxon>
    </lineage>
</organism>
<dbReference type="RefSeq" id="XP_038062846.1">
    <property type="nucleotide sequence ID" value="XM_038206918.1"/>
</dbReference>
<reference evidence="1" key="1">
    <citation type="submission" date="2022-11" db="UniProtKB">
        <authorList>
            <consortium name="EnsemblMetazoa"/>
        </authorList>
    </citation>
    <scope>IDENTIFICATION</scope>
</reference>
<name>A0A914AH49_PATMI</name>
<accession>A0A914AH49</accession>
<dbReference type="GeneID" id="119733328"/>
<evidence type="ECO:0000313" key="2">
    <source>
        <dbReference type="Proteomes" id="UP000887568"/>
    </source>
</evidence>
<dbReference type="EnsemblMetazoa" id="XM_038206918.1">
    <property type="protein sequence ID" value="XP_038062846.1"/>
    <property type="gene ID" value="LOC119733328"/>
</dbReference>
<sequence length="149" mass="17299">MARARRRMPMRIRLKTKDKGLPSKVLQKVELDLTTGVLIFPQWKTQHWFPRLLRLLIATPLVIPKSDNLLYLPHVTEQSRHLQDRLVMCAGLLSGVPSLQEDFHKELLTSYSSLGDQVRKNNTVVHYQNGYNSVVNNMFIHFMPLSTQH</sequence>
<dbReference type="OrthoDB" id="2897838at2759"/>
<proteinExistence type="predicted"/>
<protein>
    <submittedName>
        <fullName evidence="1">Uncharacterized protein</fullName>
    </submittedName>
</protein>